<comment type="caution">
    <text evidence="1">The sequence shown here is derived from an EMBL/GenBank/DDBJ whole genome shotgun (WGS) entry which is preliminary data.</text>
</comment>
<dbReference type="InterPro" id="IPR014710">
    <property type="entry name" value="RmlC-like_jellyroll"/>
</dbReference>
<dbReference type="AlphaFoldDB" id="A0A0T5PBU2"/>
<evidence type="ECO:0000313" key="1">
    <source>
        <dbReference type="EMBL" id="KRS18334.1"/>
    </source>
</evidence>
<reference evidence="1 2" key="1">
    <citation type="submission" date="2015-04" db="EMBL/GenBank/DDBJ databases">
        <title>The draft genome sequence of Roseovarius indicus B108T.</title>
        <authorList>
            <person name="Li G."/>
            <person name="Lai Q."/>
            <person name="Shao Z."/>
            <person name="Yan P."/>
        </authorList>
    </citation>
    <scope>NUCLEOTIDE SEQUENCE [LARGE SCALE GENOMIC DNA]</scope>
    <source>
        <strain evidence="1 2">B108</strain>
    </source>
</reference>
<dbReference type="InterPro" id="IPR031723">
    <property type="entry name" value="DMSP_lyase"/>
</dbReference>
<protein>
    <recommendedName>
        <fullName evidence="3">Dimethlysulfonioproprionate lyase DddL</fullName>
    </recommendedName>
</protein>
<dbReference type="EMBL" id="LAXI01000004">
    <property type="protein sequence ID" value="KRS18334.1"/>
    <property type="molecule type" value="Genomic_DNA"/>
</dbReference>
<dbReference type="Gene3D" id="2.60.120.10">
    <property type="entry name" value="Jelly Rolls"/>
    <property type="match status" value="1"/>
</dbReference>
<dbReference type="Pfam" id="PF16867">
    <property type="entry name" value="DMSP_lyase"/>
    <property type="match status" value="1"/>
</dbReference>
<dbReference type="PATRIC" id="fig|540747.5.peg.4671"/>
<gene>
    <name evidence="1" type="ORF">XM52_09365</name>
</gene>
<dbReference type="STRING" id="540747.SAMN04488031_101719"/>
<organism evidence="1 2">
    <name type="scientific">Roseovarius indicus</name>
    <dbReference type="NCBI Taxonomy" id="540747"/>
    <lineage>
        <taxon>Bacteria</taxon>
        <taxon>Pseudomonadati</taxon>
        <taxon>Pseudomonadota</taxon>
        <taxon>Alphaproteobacteria</taxon>
        <taxon>Rhodobacterales</taxon>
        <taxon>Roseobacteraceae</taxon>
        <taxon>Roseovarius</taxon>
    </lineage>
</organism>
<keyword evidence="2" id="KW-1185">Reference proteome</keyword>
<sequence>MRRLSTPERHPNGQCGTPMTVDPGKDLLFLILRLLRSSHPDLVAALEAQRWHATPQVFTPAPACAHLPAAIALCPATGSIAAIADRLTALVHHLSWTADYPSHPILKDRFAHAVIARSDGALVGCNLLGPHVAYPPHAHLADEIYLPVSDSRAVFWQATTDTDTRATPGTPITHGPSEPHALTTHDHPALNLWLQHGEAPGGPTWFV</sequence>
<accession>A0A0T5PBU2</accession>
<proteinExistence type="predicted"/>
<name>A0A0T5PBU2_9RHOB</name>
<dbReference type="OrthoDB" id="9083851at2"/>
<dbReference type="GO" id="GO:0047869">
    <property type="term" value="F:dimethylpropiothetin dethiomethylase activity"/>
    <property type="evidence" value="ECO:0007669"/>
    <property type="project" value="InterPro"/>
</dbReference>
<evidence type="ECO:0008006" key="3">
    <source>
        <dbReference type="Google" id="ProtNLM"/>
    </source>
</evidence>
<dbReference type="Proteomes" id="UP000051401">
    <property type="component" value="Unassembled WGS sequence"/>
</dbReference>
<evidence type="ECO:0000313" key="2">
    <source>
        <dbReference type="Proteomes" id="UP000051401"/>
    </source>
</evidence>